<dbReference type="RefSeq" id="WP_052222328.1">
    <property type="nucleotide sequence ID" value="NZ_LHUR01000033.1"/>
</dbReference>
<evidence type="ECO:0000256" key="3">
    <source>
        <dbReference type="SAM" id="Phobius"/>
    </source>
</evidence>
<keyword evidence="3" id="KW-1133">Transmembrane helix</keyword>
<evidence type="ECO:0000256" key="2">
    <source>
        <dbReference type="ARBA" id="ARBA00023136"/>
    </source>
</evidence>
<evidence type="ECO:0000313" key="5">
    <source>
        <dbReference type="Proteomes" id="UP000037043"/>
    </source>
</evidence>
<dbReference type="Pfam" id="PF03323">
    <property type="entry name" value="GerA"/>
    <property type="match status" value="1"/>
</dbReference>
<comment type="caution">
    <text evidence="4">The sequence shown here is derived from an EMBL/GenBank/DDBJ whole genome shotgun (WGS) entry which is preliminary data.</text>
</comment>
<dbReference type="PANTHER" id="PTHR22550">
    <property type="entry name" value="SPORE GERMINATION PROTEIN"/>
    <property type="match status" value="1"/>
</dbReference>
<organism evidence="4 5">
    <name type="scientific">Clostridium homopropionicum DSM 5847</name>
    <dbReference type="NCBI Taxonomy" id="1121318"/>
    <lineage>
        <taxon>Bacteria</taxon>
        <taxon>Bacillati</taxon>
        <taxon>Bacillota</taxon>
        <taxon>Clostridia</taxon>
        <taxon>Eubacteriales</taxon>
        <taxon>Clostridiaceae</taxon>
        <taxon>Clostridium</taxon>
    </lineage>
</organism>
<sequence length="495" mass="55649">MEELVVSESLKENIKIIKKIFSNNDSIVYRELKSKNARSSYCLIYIDGMVNNNIVNENIIKPIMGISLKPSEIDIRYIDYISLNIIEINNVQKSKSITEVAESINRGKSILFVEGSEEALILETTDIKERQITEPPSESVVRGPRVGFTEAINTNITLLTKLINNTDLKFQYITIGNATKTKICISYIEGIAHNEVVNEVIQRINNINIDGILESYYIEELIQDNALSIFKTVGSTERPDVVASKLLEGRVAIICDNSSFVLTVPFLFIEYFQVNEDYYHGYMFSSFNRILRAMCFWLTISVPALYIGIVNFHHEILPTNLYISIAQARAGVPIPTVIEAVVMLVTFEILREAGARLPKQIGQAVSIVGALVLGESAVNARLVSAPMVIITAITGISGFTIPNLITTSIILRVLLICLSTTLGLFGYSFGLIAISFYLVSMNSFGINYMEYTSLIDRHNFQDSIIRKPWPYMDKKPQLLAKDAIRLRFKNRRKGK</sequence>
<dbReference type="GO" id="GO:0016020">
    <property type="term" value="C:membrane"/>
    <property type="evidence" value="ECO:0007669"/>
    <property type="project" value="InterPro"/>
</dbReference>
<dbReference type="PANTHER" id="PTHR22550:SF5">
    <property type="entry name" value="LEUCINE ZIPPER PROTEIN 4"/>
    <property type="match status" value="1"/>
</dbReference>
<protein>
    <submittedName>
        <fullName evidence="4">Spore germination protein B1</fullName>
    </submittedName>
</protein>
<proteinExistence type="inferred from homology"/>
<dbReference type="Proteomes" id="UP000037043">
    <property type="component" value="Unassembled WGS sequence"/>
</dbReference>
<name>A0A0L6Z7N2_9CLOT</name>
<dbReference type="InterPro" id="IPR004995">
    <property type="entry name" value="Spore_Ger"/>
</dbReference>
<accession>A0A0L6Z7N2</accession>
<dbReference type="STRING" id="36844.SAMN04488501_11614"/>
<feature type="transmembrane region" description="Helical" evidence="3">
    <location>
        <begin position="413"/>
        <end position="439"/>
    </location>
</feature>
<keyword evidence="5" id="KW-1185">Reference proteome</keyword>
<feature type="transmembrane region" description="Helical" evidence="3">
    <location>
        <begin position="290"/>
        <end position="310"/>
    </location>
</feature>
<dbReference type="EMBL" id="LHUR01000033">
    <property type="protein sequence ID" value="KOA18803.1"/>
    <property type="molecule type" value="Genomic_DNA"/>
</dbReference>
<reference evidence="5" key="1">
    <citation type="submission" date="2015-08" db="EMBL/GenBank/DDBJ databases">
        <title>Genome sequence of the strict anaerobe Clostridium homopropionicum LuHBu1 (DSM 5847T).</title>
        <authorList>
            <person name="Poehlein A."/>
            <person name="Beck M."/>
            <person name="Schiel-Bengelsdorf B."/>
            <person name="Bengelsdorf F.R."/>
            <person name="Daniel R."/>
            <person name="Duerre P."/>
        </authorList>
    </citation>
    <scope>NUCLEOTIDE SEQUENCE [LARGE SCALE GENOMIC DNA]</scope>
    <source>
        <strain evidence="5">DSM 5847</strain>
    </source>
</reference>
<dbReference type="AlphaFoldDB" id="A0A0L6Z7N2"/>
<keyword evidence="3" id="KW-0812">Transmembrane</keyword>
<feature type="transmembrane region" description="Helical" evidence="3">
    <location>
        <begin position="382"/>
        <end position="401"/>
    </location>
</feature>
<gene>
    <name evidence="4" type="primary">gerBA_2</name>
    <name evidence="4" type="ORF">CLHOM_28510</name>
</gene>
<dbReference type="InterPro" id="IPR050768">
    <property type="entry name" value="UPF0353/GerABKA_families"/>
</dbReference>
<dbReference type="PATRIC" id="fig|1121318.3.peg.2858"/>
<evidence type="ECO:0000313" key="4">
    <source>
        <dbReference type="EMBL" id="KOA18803.1"/>
    </source>
</evidence>
<dbReference type="GO" id="GO:0009847">
    <property type="term" value="P:spore germination"/>
    <property type="evidence" value="ECO:0007669"/>
    <property type="project" value="InterPro"/>
</dbReference>
<dbReference type="PIRSF" id="PIRSF005690">
    <property type="entry name" value="GerBA"/>
    <property type="match status" value="1"/>
</dbReference>
<evidence type="ECO:0000256" key="1">
    <source>
        <dbReference type="ARBA" id="ARBA00005278"/>
    </source>
</evidence>
<keyword evidence="2 3" id="KW-0472">Membrane</keyword>
<comment type="similarity">
    <text evidence="1">Belongs to the GerABKA family.</text>
</comment>